<protein>
    <recommendedName>
        <fullName evidence="4">AP2-like integrase N-terminal domain-containing protein</fullName>
    </recommendedName>
</protein>
<gene>
    <name evidence="2" type="ORF">CLOSTHATH_06022</name>
</gene>
<reference evidence="2 3" key="1">
    <citation type="submission" date="2010-01" db="EMBL/GenBank/DDBJ databases">
        <authorList>
            <person name="Weinstock G."/>
            <person name="Sodergren E."/>
            <person name="Clifton S."/>
            <person name="Fulton L."/>
            <person name="Fulton B."/>
            <person name="Courtney L."/>
            <person name="Fronick C."/>
            <person name="Harrison M."/>
            <person name="Strong C."/>
            <person name="Farmer C."/>
            <person name="Delahaunty K."/>
            <person name="Markovic C."/>
            <person name="Hall O."/>
            <person name="Minx P."/>
            <person name="Tomlinson C."/>
            <person name="Mitreva M."/>
            <person name="Nelson J."/>
            <person name="Hou S."/>
            <person name="Wollam A."/>
            <person name="Pepin K.H."/>
            <person name="Johnson M."/>
            <person name="Bhonagiri V."/>
            <person name="Nash W.E."/>
            <person name="Warren W."/>
            <person name="Chinwalla A."/>
            <person name="Mardis E.R."/>
            <person name="Wilson R.K."/>
        </authorList>
    </citation>
    <scope>NUCLEOTIDE SEQUENCE [LARGE SCALE GENOMIC DNA]</scope>
    <source>
        <strain evidence="2 3">DSM 13479</strain>
    </source>
</reference>
<dbReference type="AlphaFoldDB" id="D3AQW6"/>
<comment type="caution">
    <text evidence="2">The sequence shown here is derived from an EMBL/GenBank/DDBJ whole genome shotgun (WGS) entry which is preliminary data.</text>
</comment>
<dbReference type="HOGENOM" id="CLU_2745999_0_0_9"/>
<evidence type="ECO:0000313" key="3">
    <source>
        <dbReference type="Proteomes" id="UP000004968"/>
    </source>
</evidence>
<sequence length="72" mass="8235">MASIVKRGKTYSVVYYEGTGDKRQQKWESGLTYSAAKSMKAKIEHEQAQQTTGDESKNRLKEMTISEFKPFP</sequence>
<evidence type="ECO:0000256" key="1">
    <source>
        <dbReference type="SAM" id="MobiDB-lite"/>
    </source>
</evidence>
<evidence type="ECO:0008006" key="4">
    <source>
        <dbReference type="Google" id="ProtNLM"/>
    </source>
</evidence>
<organism evidence="2 3">
    <name type="scientific">Hungatella hathewayi DSM 13479</name>
    <dbReference type="NCBI Taxonomy" id="566550"/>
    <lineage>
        <taxon>Bacteria</taxon>
        <taxon>Bacillati</taxon>
        <taxon>Bacillota</taxon>
        <taxon>Clostridia</taxon>
        <taxon>Lachnospirales</taxon>
        <taxon>Lachnospiraceae</taxon>
        <taxon>Hungatella</taxon>
    </lineage>
</organism>
<proteinExistence type="predicted"/>
<feature type="non-terminal residue" evidence="2">
    <location>
        <position position="72"/>
    </location>
</feature>
<accession>D3AQW6</accession>
<name>D3AQW6_9FIRM</name>
<feature type="compositionally biased region" description="Basic and acidic residues" evidence="1">
    <location>
        <begin position="54"/>
        <end position="64"/>
    </location>
</feature>
<dbReference type="EMBL" id="ACIO01000676">
    <property type="protein sequence ID" value="EFC95782.1"/>
    <property type="molecule type" value="Genomic_DNA"/>
</dbReference>
<evidence type="ECO:0000313" key="2">
    <source>
        <dbReference type="EMBL" id="EFC95782.1"/>
    </source>
</evidence>
<dbReference type="Proteomes" id="UP000004968">
    <property type="component" value="Unassembled WGS sequence"/>
</dbReference>
<feature type="region of interest" description="Disordered" evidence="1">
    <location>
        <begin position="42"/>
        <end position="72"/>
    </location>
</feature>